<dbReference type="Pfam" id="PF00583">
    <property type="entry name" value="Acetyltransf_1"/>
    <property type="match status" value="1"/>
</dbReference>
<name>A0A1G9AE16_9ACTN</name>
<proteinExistence type="predicted"/>
<feature type="domain" description="N-acetyltransferase" evidence="3">
    <location>
        <begin position="24"/>
        <end position="162"/>
    </location>
</feature>
<sequence>MTDVPVAPKRFRLDVRLPQAVPAHDFRHPVEADIPALGQLMWDAYRRTPDEEDAGGSVAEATEEIRLTFSGEHGPFLPTASFVADDGARPVGAALVTVWKDVPLLAYVFTAPSHAGRGLGRRLIEAAMHALGEQGYPLLSLAATEDNVRARRLYASLGFTPH</sequence>
<dbReference type="AlphaFoldDB" id="A0A1G9AE16"/>
<dbReference type="PROSITE" id="PS51186">
    <property type="entry name" value="GNAT"/>
    <property type="match status" value="1"/>
</dbReference>
<evidence type="ECO:0000259" key="3">
    <source>
        <dbReference type="PROSITE" id="PS51186"/>
    </source>
</evidence>
<keyword evidence="5" id="KW-1185">Reference proteome</keyword>
<keyword evidence="2" id="KW-0012">Acyltransferase</keyword>
<evidence type="ECO:0000313" key="5">
    <source>
        <dbReference type="Proteomes" id="UP000198683"/>
    </source>
</evidence>
<dbReference type="STRING" id="683260.SAMN05421874_106156"/>
<dbReference type="Proteomes" id="UP000198683">
    <property type="component" value="Unassembled WGS sequence"/>
</dbReference>
<evidence type="ECO:0000256" key="1">
    <source>
        <dbReference type="ARBA" id="ARBA00022679"/>
    </source>
</evidence>
<protein>
    <submittedName>
        <fullName evidence="4">Acetyltransferase (GNAT) family protein</fullName>
    </submittedName>
</protein>
<dbReference type="CDD" id="cd04301">
    <property type="entry name" value="NAT_SF"/>
    <property type="match status" value="1"/>
</dbReference>
<accession>A0A1G9AE16</accession>
<dbReference type="EMBL" id="FNFB01000006">
    <property type="protein sequence ID" value="SDK25508.1"/>
    <property type="molecule type" value="Genomic_DNA"/>
</dbReference>
<dbReference type="GO" id="GO:0016747">
    <property type="term" value="F:acyltransferase activity, transferring groups other than amino-acyl groups"/>
    <property type="evidence" value="ECO:0007669"/>
    <property type="project" value="InterPro"/>
</dbReference>
<dbReference type="Gene3D" id="3.40.630.30">
    <property type="match status" value="1"/>
</dbReference>
<organism evidence="4 5">
    <name type="scientific">Nonomuraea maritima</name>
    <dbReference type="NCBI Taxonomy" id="683260"/>
    <lineage>
        <taxon>Bacteria</taxon>
        <taxon>Bacillati</taxon>
        <taxon>Actinomycetota</taxon>
        <taxon>Actinomycetes</taxon>
        <taxon>Streptosporangiales</taxon>
        <taxon>Streptosporangiaceae</taxon>
        <taxon>Nonomuraea</taxon>
    </lineage>
</organism>
<evidence type="ECO:0000256" key="2">
    <source>
        <dbReference type="ARBA" id="ARBA00023315"/>
    </source>
</evidence>
<dbReference type="PANTHER" id="PTHR43877">
    <property type="entry name" value="AMINOALKYLPHOSPHONATE N-ACETYLTRANSFERASE-RELATED-RELATED"/>
    <property type="match status" value="1"/>
</dbReference>
<reference evidence="4 5" key="1">
    <citation type="submission" date="2016-10" db="EMBL/GenBank/DDBJ databases">
        <authorList>
            <person name="de Groot N.N."/>
        </authorList>
    </citation>
    <scope>NUCLEOTIDE SEQUENCE [LARGE SCALE GENOMIC DNA]</scope>
    <source>
        <strain evidence="4 5">CGMCC 4.5681</strain>
    </source>
</reference>
<dbReference type="PANTHER" id="PTHR43877:SF1">
    <property type="entry name" value="ACETYLTRANSFERASE"/>
    <property type="match status" value="1"/>
</dbReference>
<gene>
    <name evidence="4" type="ORF">SAMN05421874_106156</name>
</gene>
<evidence type="ECO:0000313" key="4">
    <source>
        <dbReference type="EMBL" id="SDK25508.1"/>
    </source>
</evidence>
<dbReference type="InterPro" id="IPR000182">
    <property type="entry name" value="GNAT_dom"/>
</dbReference>
<dbReference type="InterPro" id="IPR016181">
    <property type="entry name" value="Acyl_CoA_acyltransferase"/>
</dbReference>
<dbReference type="SUPFAM" id="SSF55729">
    <property type="entry name" value="Acyl-CoA N-acyltransferases (Nat)"/>
    <property type="match status" value="1"/>
</dbReference>
<dbReference type="InterPro" id="IPR050832">
    <property type="entry name" value="Bact_Acetyltransf"/>
</dbReference>
<keyword evidence="1 4" id="KW-0808">Transferase</keyword>